<evidence type="ECO:0000259" key="2">
    <source>
        <dbReference type="Pfam" id="PF00437"/>
    </source>
</evidence>
<comment type="caution">
    <text evidence="3">The sequence shown here is derived from an EMBL/GenBank/DDBJ whole genome shotgun (WGS) entry which is preliminary data.</text>
</comment>
<dbReference type="EMBL" id="JAGQNY010000021">
    <property type="protein sequence ID" value="MCA9302462.1"/>
    <property type="molecule type" value="Genomic_DNA"/>
</dbReference>
<feature type="non-terminal residue" evidence="3">
    <location>
        <position position="219"/>
    </location>
</feature>
<organism evidence="3 4">
    <name type="scientific">candidate division WWE3 bacterium</name>
    <dbReference type="NCBI Taxonomy" id="2053526"/>
    <lineage>
        <taxon>Bacteria</taxon>
        <taxon>Katanobacteria</taxon>
    </lineage>
</organism>
<evidence type="ECO:0000313" key="3">
    <source>
        <dbReference type="EMBL" id="MCA9302462.1"/>
    </source>
</evidence>
<feature type="domain" description="Bacterial type II secretion system protein E" evidence="2">
    <location>
        <begin position="7"/>
        <end position="216"/>
    </location>
</feature>
<dbReference type="Proteomes" id="UP000714817">
    <property type="component" value="Unassembled WGS sequence"/>
</dbReference>
<dbReference type="Gene3D" id="3.40.50.300">
    <property type="entry name" value="P-loop containing nucleotide triphosphate hydrolases"/>
    <property type="match status" value="1"/>
</dbReference>
<name>A0A955IWW0_UNCKA</name>
<dbReference type="GO" id="GO:0016887">
    <property type="term" value="F:ATP hydrolysis activity"/>
    <property type="evidence" value="ECO:0007669"/>
    <property type="project" value="InterPro"/>
</dbReference>
<dbReference type="Pfam" id="PF00437">
    <property type="entry name" value="T2SSE"/>
    <property type="match status" value="1"/>
</dbReference>
<evidence type="ECO:0000313" key="4">
    <source>
        <dbReference type="Proteomes" id="UP000714817"/>
    </source>
</evidence>
<reference evidence="3" key="1">
    <citation type="submission" date="2020-04" db="EMBL/GenBank/DDBJ databases">
        <authorList>
            <person name="Zhang T."/>
        </authorList>
    </citation>
    <scope>NUCLEOTIDE SEQUENCE</scope>
    <source>
        <strain evidence="3">HKST-UBA80</strain>
    </source>
</reference>
<accession>A0A955IWW0</accession>
<comment type="similarity">
    <text evidence="1">Belongs to the GSP E family.</text>
</comment>
<dbReference type="InterPro" id="IPR027417">
    <property type="entry name" value="P-loop_NTPase"/>
</dbReference>
<proteinExistence type="inferred from homology"/>
<protein>
    <submittedName>
        <fullName evidence="3">Flp pilus assembly complex ATPase component TadA</fullName>
    </submittedName>
</protein>
<gene>
    <name evidence="3" type="primary">tadA</name>
    <name evidence="3" type="ORF">KDA10_03860</name>
</gene>
<reference evidence="3" key="2">
    <citation type="journal article" date="2021" name="Microbiome">
        <title>Successional dynamics and alternative stable states in a saline activated sludge microbial community over 9 years.</title>
        <authorList>
            <person name="Wang Y."/>
            <person name="Ye J."/>
            <person name="Ju F."/>
            <person name="Liu L."/>
            <person name="Boyd J.A."/>
            <person name="Deng Y."/>
            <person name="Parks D.H."/>
            <person name="Jiang X."/>
            <person name="Yin X."/>
            <person name="Woodcroft B.J."/>
            <person name="Tyson G.W."/>
            <person name="Hugenholtz P."/>
            <person name="Polz M.F."/>
            <person name="Zhang T."/>
        </authorList>
    </citation>
    <scope>NUCLEOTIDE SEQUENCE</scope>
    <source>
        <strain evidence="3">HKST-UBA80</strain>
    </source>
</reference>
<sequence length="219" mass="24649">MAINASQLLEKVIEVNASDLHLVVGMPPSIRVNTVLSRLDDYGILSIEDIQYFISKILSQDQQNLFDLNKELDLSVALSNKARFRVNVFYQKGYPSVALRLIPMLVPSLDSLNLPPIIKNIGELKQGLVLVVGPTGNGKSTTIASMIDYINETRSEHIVTVEDPIEYIFTSKKSLIEQREMYLDTHSWEAALKSVLRQDPNVVFIGEMRDKETMESVLN</sequence>
<dbReference type="SUPFAM" id="SSF52540">
    <property type="entry name" value="P-loop containing nucleoside triphosphate hydrolases"/>
    <property type="match status" value="1"/>
</dbReference>
<dbReference type="AlphaFoldDB" id="A0A955IWW0"/>
<dbReference type="PANTHER" id="PTHR30486">
    <property type="entry name" value="TWITCHING MOTILITY PROTEIN PILT"/>
    <property type="match status" value="1"/>
</dbReference>
<evidence type="ECO:0000256" key="1">
    <source>
        <dbReference type="ARBA" id="ARBA00006611"/>
    </source>
</evidence>
<dbReference type="Gene3D" id="3.30.450.90">
    <property type="match status" value="1"/>
</dbReference>
<dbReference type="InterPro" id="IPR001482">
    <property type="entry name" value="T2SS/T4SS_dom"/>
</dbReference>
<dbReference type="InterPro" id="IPR050921">
    <property type="entry name" value="T4SS_GSP_E_ATPase"/>
</dbReference>